<accession>A0A2M7MHN9</accession>
<evidence type="ECO:0000313" key="2">
    <source>
        <dbReference type="Proteomes" id="UP000230658"/>
    </source>
</evidence>
<proteinExistence type="predicted"/>
<comment type="caution">
    <text evidence="1">The sequence shown here is derived from an EMBL/GenBank/DDBJ whole genome shotgun (WGS) entry which is preliminary data.</text>
</comment>
<evidence type="ECO:0000313" key="1">
    <source>
        <dbReference type="EMBL" id="PIX92618.1"/>
    </source>
</evidence>
<sequence>MKRVLATIKHTKLILANMSNPIYLSPSLASKLTGISERSIRRAIKKKELPVTIKKSRYQINFYDLLLWSDKLPNRVRKRDELGLGQFVEKWKI</sequence>
<dbReference type="AlphaFoldDB" id="A0A2M7MHN9"/>
<protein>
    <recommendedName>
        <fullName evidence="3">Helix-turn-helix domain-containing protein</fullName>
    </recommendedName>
</protein>
<gene>
    <name evidence="1" type="ORF">COZ26_00860</name>
</gene>
<dbReference type="EMBL" id="PFJV01000020">
    <property type="protein sequence ID" value="PIX92618.1"/>
    <property type="molecule type" value="Genomic_DNA"/>
</dbReference>
<evidence type="ECO:0008006" key="3">
    <source>
        <dbReference type="Google" id="ProtNLM"/>
    </source>
</evidence>
<organism evidence="1 2">
    <name type="scientific">Candidatus Kuenenbacteria bacterium CG_4_10_14_3_um_filter_39_14</name>
    <dbReference type="NCBI Taxonomy" id="1974614"/>
    <lineage>
        <taxon>Bacteria</taxon>
        <taxon>Candidatus Kueneniibacteriota</taxon>
    </lineage>
</organism>
<reference evidence="2" key="1">
    <citation type="submission" date="2017-09" db="EMBL/GenBank/DDBJ databases">
        <title>Depth-based differentiation of microbial function through sediment-hosted aquifers and enrichment of novel symbionts in the deep terrestrial subsurface.</title>
        <authorList>
            <person name="Probst A.J."/>
            <person name="Ladd B."/>
            <person name="Jarett J.K."/>
            <person name="Geller-Mcgrath D.E."/>
            <person name="Sieber C.M.K."/>
            <person name="Emerson J.B."/>
            <person name="Anantharaman K."/>
            <person name="Thomas B.C."/>
            <person name="Malmstrom R."/>
            <person name="Stieglmeier M."/>
            <person name="Klingl A."/>
            <person name="Woyke T."/>
            <person name="Ryan C.M."/>
            <person name="Banfield J.F."/>
        </authorList>
    </citation>
    <scope>NUCLEOTIDE SEQUENCE [LARGE SCALE GENOMIC DNA]</scope>
</reference>
<dbReference type="Proteomes" id="UP000230658">
    <property type="component" value="Unassembled WGS sequence"/>
</dbReference>
<name>A0A2M7MHN9_9BACT</name>